<dbReference type="InterPro" id="IPR043128">
    <property type="entry name" value="Rev_trsase/Diguanyl_cyclase"/>
</dbReference>
<dbReference type="AlphaFoldDB" id="D5EFL0"/>
<dbReference type="KEGG" id="aco:Amico_1221"/>
<dbReference type="PROSITE" id="PS50887">
    <property type="entry name" value="GGDEF"/>
    <property type="match status" value="1"/>
</dbReference>
<reference evidence="3 4" key="1">
    <citation type="journal article" date="2010" name="Stand. Genomic Sci.">
        <title>Complete genome sequence of Aminobacterium colombiense type strain (ALA-1).</title>
        <authorList>
            <person name="Chertkov O."/>
            <person name="Sikorski J."/>
            <person name="Brambilla E."/>
            <person name="Lapidus A."/>
            <person name="Copeland A."/>
            <person name="Glavina Del Rio T."/>
            <person name="Nolan M."/>
            <person name="Lucas S."/>
            <person name="Tice H."/>
            <person name="Cheng J.F."/>
            <person name="Han C."/>
            <person name="Detter J.C."/>
            <person name="Bruce D."/>
            <person name="Tapia R."/>
            <person name="Goodwin L."/>
            <person name="Pitluck S."/>
            <person name="Liolios K."/>
            <person name="Ivanova N."/>
            <person name="Mavromatis K."/>
            <person name="Ovchinnikova G."/>
            <person name="Pati A."/>
            <person name="Chen A."/>
            <person name="Palaniappan K."/>
            <person name="Land M."/>
            <person name="Hauser L."/>
            <person name="Chang Y.J."/>
            <person name="Jeffries C.D."/>
            <person name="Spring S."/>
            <person name="Rohde M."/>
            <person name="Goker M."/>
            <person name="Bristow J."/>
            <person name="Eisen J.A."/>
            <person name="Markowitz V."/>
            <person name="Hugenholtz P."/>
            <person name="Kyrpides N.C."/>
            <person name="Klenk H.P."/>
        </authorList>
    </citation>
    <scope>NUCLEOTIDE SEQUENCE [LARGE SCALE GENOMIC DNA]</scope>
    <source>
        <strain evidence="4">DSM 12261 / ALA-1</strain>
    </source>
</reference>
<evidence type="ECO:0000313" key="3">
    <source>
        <dbReference type="EMBL" id="ADE57342.1"/>
    </source>
</evidence>
<dbReference type="EMBL" id="CP001997">
    <property type="protein sequence ID" value="ADE57342.1"/>
    <property type="molecule type" value="Genomic_DNA"/>
</dbReference>
<dbReference type="eggNOG" id="COG3706">
    <property type="taxonomic scope" value="Bacteria"/>
</dbReference>
<dbReference type="InterPro" id="IPR050469">
    <property type="entry name" value="Diguanylate_Cyclase"/>
</dbReference>
<dbReference type="Gene3D" id="3.30.70.270">
    <property type="match status" value="1"/>
</dbReference>
<feature type="transmembrane region" description="Helical" evidence="1">
    <location>
        <begin position="112"/>
        <end position="133"/>
    </location>
</feature>
<feature type="transmembrane region" description="Helical" evidence="1">
    <location>
        <begin position="87"/>
        <end position="106"/>
    </location>
</feature>
<dbReference type="PANTHER" id="PTHR45138">
    <property type="entry name" value="REGULATORY COMPONENTS OF SENSORY TRANSDUCTION SYSTEM"/>
    <property type="match status" value="1"/>
</dbReference>
<dbReference type="GO" id="GO:0052621">
    <property type="term" value="F:diguanylate cyclase activity"/>
    <property type="evidence" value="ECO:0007669"/>
    <property type="project" value="TreeGrafter"/>
</dbReference>
<dbReference type="GO" id="GO:0043709">
    <property type="term" value="P:cell adhesion involved in single-species biofilm formation"/>
    <property type="evidence" value="ECO:0007669"/>
    <property type="project" value="TreeGrafter"/>
</dbReference>
<keyword evidence="1" id="KW-1133">Transmembrane helix</keyword>
<dbReference type="HOGENOM" id="CLU_000445_11_1_0"/>
<evidence type="ECO:0000259" key="2">
    <source>
        <dbReference type="PROSITE" id="PS50887"/>
    </source>
</evidence>
<dbReference type="InterPro" id="IPR029787">
    <property type="entry name" value="Nucleotide_cyclase"/>
</dbReference>
<accession>D5EFL0</accession>
<dbReference type="InterPro" id="IPR000160">
    <property type="entry name" value="GGDEF_dom"/>
</dbReference>
<feature type="domain" description="GGDEF" evidence="2">
    <location>
        <begin position="239"/>
        <end position="366"/>
    </location>
</feature>
<name>D5EFL0_AMICL</name>
<dbReference type="OrthoDB" id="9804955at2"/>
<evidence type="ECO:0000256" key="1">
    <source>
        <dbReference type="SAM" id="Phobius"/>
    </source>
</evidence>
<dbReference type="GO" id="GO:1902201">
    <property type="term" value="P:negative regulation of bacterial-type flagellum-dependent cell motility"/>
    <property type="evidence" value="ECO:0007669"/>
    <property type="project" value="TreeGrafter"/>
</dbReference>
<feature type="transmembrane region" description="Helical" evidence="1">
    <location>
        <begin position="162"/>
        <end position="180"/>
    </location>
</feature>
<proteinExistence type="predicted"/>
<keyword evidence="1" id="KW-0472">Membrane</keyword>
<feature type="transmembrane region" description="Helical" evidence="1">
    <location>
        <begin position="54"/>
        <end position="75"/>
    </location>
</feature>
<dbReference type="STRING" id="572547.Amico_1221"/>
<dbReference type="PANTHER" id="PTHR45138:SF9">
    <property type="entry name" value="DIGUANYLATE CYCLASE DGCM-RELATED"/>
    <property type="match status" value="1"/>
</dbReference>
<organism evidence="3 4">
    <name type="scientific">Aminobacterium colombiense (strain DSM 12261 / ALA-1)</name>
    <dbReference type="NCBI Taxonomy" id="572547"/>
    <lineage>
        <taxon>Bacteria</taxon>
        <taxon>Thermotogati</taxon>
        <taxon>Synergistota</taxon>
        <taxon>Synergistia</taxon>
        <taxon>Synergistales</taxon>
        <taxon>Aminobacteriaceae</taxon>
        <taxon>Aminobacterium</taxon>
    </lineage>
</organism>
<feature type="transmembrane region" description="Helical" evidence="1">
    <location>
        <begin position="29"/>
        <end position="48"/>
    </location>
</feature>
<protein>
    <submittedName>
        <fullName evidence="3">Diguanylate cyclase</fullName>
    </submittedName>
</protein>
<gene>
    <name evidence="3" type="ordered locus">Amico_1221</name>
</gene>
<dbReference type="SUPFAM" id="SSF55073">
    <property type="entry name" value="Nucleotide cyclase"/>
    <property type="match status" value="1"/>
</dbReference>
<dbReference type="GO" id="GO:0005886">
    <property type="term" value="C:plasma membrane"/>
    <property type="evidence" value="ECO:0007669"/>
    <property type="project" value="TreeGrafter"/>
</dbReference>
<dbReference type="Proteomes" id="UP000002366">
    <property type="component" value="Chromosome"/>
</dbReference>
<evidence type="ECO:0000313" key="4">
    <source>
        <dbReference type="Proteomes" id="UP000002366"/>
    </source>
</evidence>
<keyword evidence="1" id="KW-0812">Transmembrane</keyword>
<dbReference type="SMART" id="SM00267">
    <property type="entry name" value="GGDEF"/>
    <property type="match status" value="1"/>
</dbReference>
<sequence length="366" mass="42018">MMGINKQSIDAKYRSEFDFFLWQKNINHIFIFCCLGLVLIFADTIHVYKVGSDRYLPLYGALYCVVFFIFPFIAFLNKRRYIERPPYSPRIEFLFLLDILIFSASLSLTNQFYTEAISEYLIILFCAASFFYVPLPTILSILLIAHGFFVGTLFYVQSNTSVIQNHILISTGAVVIAFIVSRISFQLKTRTFLDGKIIEEQLETLKDLSIRDSMTGLYNHKHICQRLEEEIRRAFRYDSPLSVGIFDLDGFKNVNDTFGHQEGDVVILRVAQTMILTFRNTDILGRYGGDEFLVILPETNLESAVTCSERFRKNLLERLQGTRNDLLSISGGVATLKKDDSAQSLIQRADTLLYEAKKLGKNTIVW</sequence>
<dbReference type="FunFam" id="3.30.70.270:FF:000001">
    <property type="entry name" value="Diguanylate cyclase domain protein"/>
    <property type="match status" value="1"/>
</dbReference>
<dbReference type="NCBIfam" id="TIGR00254">
    <property type="entry name" value="GGDEF"/>
    <property type="match status" value="1"/>
</dbReference>
<dbReference type="CDD" id="cd01949">
    <property type="entry name" value="GGDEF"/>
    <property type="match status" value="1"/>
</dbReference>
<dbReference type="Pfam" id="PF00990">
    <property type="entry name" value="GGDEF"/>
    <property type="match status" value="1"/>
</dbReference>
<keyword evidence="4" id="KW-1185">Reference proteome</keyword>